<dbReference type="Proteomes" id="UP000054558">
    <property type="component" value="Unassembled WGS sequence"/>
</dbReference>
<sequence>VPQGFPVEASTGYLTQTHWPRLPPLASPPWNPGSALPPATSAELHSRGSTGPVSALPALSAPPQVTISGERRNQPQVLVQPPPASRPSIRTPPPDTAPPRESRVSPPPVLPGAAPGPPSRSTKEGPPMATLAGDRSRRCIFLSLVMKVDILPDRILLKREWIEKPEDRAHIMFLVVWERLHRNPGLRWEIKKLFVFRTGEGRERVMSALVIEQIQAFIHGKRACELLVAVSNIEYSPALSTWRTTLLDFLQQIMGHLVVGHAPVTAVAWGLLWPSGAFPNESLAELDSFVIMECRHFVLSVHSLGSRAFFIILNTLLDYPRASCPPFSKVTVVIANGDLSWSSLRPALSIAMDQIRAGFVAQAPQEHPELDWTARQGWALRSAEESFEVGIVAANHDAAFWAKEKLLDEHRCMTGQVMRTGRNLEDARKAGKPDAYSPAELVPILPGITTLEITPAFAFSDWTIHSMYYNNAHLLETVGYFVNGPKAQFYERTYTVKDRYGQTYEQALVRRSVS</sequence>
<feature type="compositionally biased region" description="Pro residues" evidence="1">
    <location>
        <begin position="21"/>
        <end position="31"/>
    </location>
</feature>
<dbReference type="EMBL" id="DF238549">
    <property type="protein sequence ID" value="GAQ93514.1"/>
    <property type="molecule type" value="Genomic_DNA"/>
</dbReference>
<protein>
    <submittedName>
        <fullName evidence="2">Uncharacterized protein</fullName>
    </submittedName>
</protein>
<feature type="compositionally biased region" description="Pro residues" evidence="1">
    <location>
        <begin position="105"/>
        <end position="118"/>
    </location>
</feature>
<evidence type="ECO:0000313" key="3">
    <source>
        <dbReference type="Proteomes" id="UP000054558"/>
    </source>
</evidence>
<feature type="non-terminal residue" evidence="2">
    <location>
        <position position="1"/>
    </location>
</feature>
<dbReference type="AlphaFoldDB" id="A0A1Y1IS65"/>
<keyword evidence="3" id="KW-1185">Reference proteome</keyword>
<feature type="compositionally biased region" description="Pro residues" evidence="1">
    <location>
        <begin position="80"/>
        <end position="97"/>
    </location>
</feature>
<reference evidence="2 3" key="1">
    <citation type="journal article" date="2014" name="Nat. Commun.">
        <title>Klebsormidium flaccidum genome reveals primary factors for plant terrestrial adaptation.</title>
        <authorList>
            <person name="Hori K."/>
            <person name="Maruyama F."/>
            <person name="Fujisawa T."/>
            <person name="Togashi T."/>
            <person name="Yamamoto N."/>
            <person name="Seo M."/>
            <person name="Sato S."/>
            <person name="Yamada T."/>
            <person name="Mori H."/>
            <person name="Tajima N."/>
            <person name="Moriyama T."/>
            <person name="Ikeuchi M."/>
            <person name="Watanabe M."/>
            <person name="Wada H."/>
            <person name="Kobayashi K."/>
            <person name="Saito M."/>
            <person name="Masuda T."/>
            <person name="Sasaki-Sekimoto Y."/>
            <person name="Mashiguchi K."/>
            <person name="Awai K."/>
            <person name="Shimojima M."/>
            <person name="Masuda S."/>
            <person name="Iwai M."/>
            <person name="Nobusawa T."/>
            <person name="Narise T."/>
            <person name="Kondo S."/>
            <person name="Saito H."/>
            <person name="Sato R."/>
            <person name="Murakawa M."/>
            <person name="Ihara Y."/>
            <person name="Oshima-Yamada Y."/>
            <person name="Ohtaka K."/>
            <person name="Satoh M."/>
            <person name="Sonobe K."/>
            <person name="Ishii M."/>
            <person name="Ohtani R."/>
            <person name="Kanamori-Sato M."/>
            <person name="Honoki R."/>
            <person name="Miyazaki D."/>
            <person name="Mochizuki H."/>
            <person name="Umetsu J."/>
            <person name="Higashi K."/>
            <person name="Shibata D."/>
            <person name="Kamiya Y."/>
            <person name="Sato N."/>
            <person name="Nakamura Y."/>
            <person name="Tabata S."/>
            <person name="Ida S."/>
            <person name="Kurokawa K."/>
            <person name="Ohta H."/>
        </authorList>
    </citation>
    <scope>NUCLEOTIDE SEQUENCE [LARGE SCALE GENOMIC DNA]</scope>
    <source>
        <strain evidence="2 3">NIES-2285</strain>
    </source>
</reference>
<organism evidence="2 3">
    <name type="scientific">Klebsormidium nitens</name>
    <name type="common">Green alga</name>
    <name type="synonym">Ulothrix nitens</name>
    <dbReference type="NCBI Taxonomy" id="105231"/>
    <lineage>
        <taxon>Eukaryota</taxon>
        <taxon>Viridiplantae</taxon>
        <taxon>Streptophyta</taxon>
        <taxon>Klebsormidiophyceae</taxon>
        <taxon>Klebsormidiales</taxon>
        <taxon>Klebsormidiaceae</taxon>
        <taxon>Klebsormidium</taxon>
    </lineage>
</organism>
<feature type="compositionally biased region" description="Low complexity" evidence="1">
    <location>
        <begin position="54"/>
        <end position="63"/>
    </location>
</feature>
<name>A0A1Y1IS65_KLENI</name>
<dbReference type="OMA" id="EDRAHIM"/>
<accession>A0A1Y1IS65</accession>
<proteinExistence type="predicted"/>
<gene>
    <name evidence="2" type="ORF">KFL_016000010</name>
</gene>
<feature type="region of interest" description="Disordered" evidence="1">
    <location>
        <begin position="1"/>
        <end position="131"/>
    </location>
</feature>
<evidence type="ECO:0000313" key="2">
    <source>
        <dbReference type="EMBL" id="GAQ93514.1"/>
    </source>
</evidence>
<evidence type="ECO:0000256" key="1">
    <source>
        <dbReference type="SAM" id="MobiDB-lite"/>
    </source>
</evidence>